<evidence type="ECO:0000256" key="12">
    <source>
        <dbReference type="SAM" id="MobiDB-lite"/>
    </source>
</evidence>
<dbReference type="Proteomes" id="UP000515163">
    <property type="component" value="Unplaced"/>
</dbReference>
<dbReference type="Gene3D" id="1.10.10.60">
    <property type="entry name" value="Homeodomain-like"/>
    <property type="match status" value="1"/>
</dbReference>
<evidence type="ECO:0000256" key="8">
    <source>
        <dbReference type="ARBA" id="ARBA00023163"/>
    </source>
</evidence>
<feature type="domain" description="Paired" evidence="14">
    <location>
        <begin position="18"/>
        <end position="185"/>
    </location>
</feature>
<evidence type="ECO:0000256" key="4">
    <source>
        <dbReference type="ARBA" id="ARBA00022724"/>
    </source>
</evidence>
<dbReference type="GO" id="GO:0000981">
    <property type="term" value="F:DNA-binding transcription factor activity, RNA polymerase II-specific"/>
    <property type="evidence" value="ECO:0007669"/>
    <property type="project" value="InterPro"/>
</dbReference>
<dbReference type="PRINTS" id="PR00027">
    <property type="entry name" value="PAIREDBOX"/>
</dbReference>
<dbReference type="InterPro" id="IPR001523">
    <property type="entry name" value="Paired_dom"/>
</dbReference>
<dbReference type="InterPro" id="IPR043565">
    <property type="entry name" value="PAX_fam"/>
</dbReference>
<keyword evidence="8" id="KW-0804">Transcription</keyword>
<dbReference type="Pfam" id="PF00292">
    <property type="entry name" value="PAX"/>
    <property type="match status" value="1"/>
</dbReference>
<feature type="region of interest" description="Disordered" evidence="12">
    <location>
        <begin position="156"/>
        <end position="237"/>
    </location>
</feature>
<evidence type="ECO:0000256" key="2">
    <source>
        <dbReference type="ARBA" id="ARBA00005733"/>
    </source>
</evidence>
<dbReference type="PROSITE" id="PS50071">
    <property type="entry name" value="HOMEOBOX_2"/>
    <property type="match status" value="1"/>
</dbReference>
<dbReference type="InterPro" id="IPR036388">
    <property type="entry name" value="WH-like_DNA-bd_sf"/>
</dbReference>
<feature type="domain" description="Homeobox" evidence="13">
    <location>
        <begin position="226"/>
        <end position="286"/>
    </location>
</feature>
<keyword evidence="15" id="KW-1185">Reference proteome</keyword>
<keyword evidence="7 10" id="KW-0371">Homeobox</keyword>
<evidence type="ECO:0000259" key="14">
    <source>
        <dbReference type="PROSITE" id="PS51057"/>
    </source>
</evidence>
<dbReference type="SUPFAM" id="SSF46689">
    <property type="entry name" value="Homeodomain-like"/>
    <property type="match status" value="2"/>
</dbReference>
<keyword evidence="6 10" id="KW-0238">DNA-binding</keyword>
<reference evidence="16" key="1">
    <citation type="submission" date="2025-08" db="UniProtKB">
        <authorList>
            <consortium name="RefSeq"/>
        </authorList>
    </citation>
    <scope>IDENTIFICATION</scope>
    <source>
        <tissue evidence="16">Tentacle</tissue>
    </source>
</reference>
<dbReference type="Pfam" id="PF00046">
    <property type="entry name" value="Homeodomain"/>
    <property type="match status" value="1"/>
</dbReference>
<protein>
    <submittedName>
        <fullName evidence="16">Paired box protein Pax-3-B-like</fullName>
    </submittedName>
</protein>
<dbReference type="GO" id="GO:0005634">
    <property type="term" value="C:nucleus"/>
    <property type="evidence" value="ECO:0007669"/>
    <property type="project" value="UniProtKB-SubCell"/>
</dbReference>
<feature type="DNA-binding region" description="Homeobox" evidence="10">
    <location>
        <begin position="228"/>
        <end position="287"/>
    </location>
</feature>
<accession>A0A6P8IRS4</accession>
<keyword evidence="3" id="KW-0217">Developmental protein</keyword>
<evidence type="ECO:0000256" key="9">
    <source>
        <dbReference type="ARBA" id="ARBA00023242"/>
    </source>
</evidence>
<evidence type="ECO:0000313" key="15">
    <source>
        <dbReference type="Proteomes" id="UP000515163"/>
    </source>
</evidence>
<keyword evidence="4" id="KW-0563">Paired box</keyword>
<dbReference type="SMART" id="SM00351">
    <property type="entry name" value="PAX"/>
    <property type="match status" value="1"/>
</dbReference>
<dbReference type="AlphaFoldDB" id="A0A6P8IRS4"/>
<dbReference type="CDD" id="cd00086">
    <property type="entry name" value="homeodomain"/>
    <property type="match status" value="1"/>
</dbReference>
<comment type="subcellular location">
    <subcellularLocation>
        <location evidence="1 10 11">Nucleus</location>
    </subcellularLocation>
</comment>
<dbReference type="PANTHER" id="PTHR45636">
    <property type="entry name" value="PAIRED BOX PROTEIN PAX-6-RELATED-RELATED"/>
    <property type="match status" value="1"/>
</dbReference>
<keyword evidence="9 10" id="KW-0539">Nucleus</keyword>
<dbReference type="Gene3D" id="1.10.10.10">
    <property type="entry name" value="Winged helix-like DNA-binding domain superfamily/Winged helix DNA-binding domain"/>
    <property type="match status" value="1"/>
</dbReference>
<evidence type="ECO:0000256" key="7">
    <source>
        <dbReference type="ARBA" id="ARBA00023155"/>
    </source>
</evidence>
<evidence type="ECO:0000259" key="13">
    <source>
        <dbReference type="PROSITE" id="PS50071"/>
    </source>
</evidence>
<evidence type="ECO:0000313" key="16">
    <source>
        <dbReference type="RefSeq" id="XP_031569070.1"/>
    </source>
</evidence>
<dbReference type="RefSeq" id="XP_031569070.1">
    <property type="nucleotide sequence ID" value="XM_031713210.1"/>
</dbReference>
<evidence type="ECO:0000256" key="10">
    <source>
        <dbReference type="PROSITE-ProRule" id="PRU00108"/>
    </source>
</evidence>
<dbReference type="SMART" id="SM00389">
    <property type="entry name" value="HOX"/>
    <property type="match status" value="1"/>
</dbReference>
<evidence type="ECO:0000256" key="5">
    <source>
        <dbReference type="ARBA" id="ARBA00023015"/>
    </source>
</evidence>
<keyword evidence="5" id="KW-0805">Transcription regulation</keyword>
<evidence type="ECO:0000256" key="11">
    <source>
        <dbReference type="RuleBase" id="RU000682"/>
    </source>
</evidence>
<dbReference type="InterPro" id="IPR009057">
    <property type="entry name" value="Homeodomain-like_sf"/>
</dbReference>
<evidence type="ECO:0000256" key="1">
    <source>
        <dbReference type="ARBA" id="ARBA00004123"/>
    </source>
</evidence>
<evidence type="ECO:0000256" key="3">
    <source>
        <dbReference type="ARBA" id="ARBA00022473"/>
    </source>
</evidence>
<dbReference type="PROSITE" id="PS00027">
    <property type="entry name" value="HOMEOBOX_1"/>
    <property type="match status" value="1"/>
</dbReference>
<dbReference type="GO" id="GO:0000978">
    <property type="term" value="F:RNA polymerase II cis-regulatory region sequence-specific DNA binding"/>
    <property type="evidence" value="ECO:0007669"/>
    <property type="project" value="TreeGrafter"/>
</dbReference>
<dbReference type="InterPro" id="IPR017970">
    <property type="entry name" value="Homeobox_CS"/>
</dbReference>
<comment type="similarity">
    <text evidence="2">Belongs to the paired homeobox family.</text>
</comment>
<dbReference type="KEGG" id="aten:116303636"/>
<feature type="compositionally biased region" description="Basic and acidic residues" evidence="12">
    <location>
        <begin position="156"/>
        <end position="166"/>
    </location>
</feature>
<evidence type="ECO:0000256" key="6">
    <source>
        <dbReference type="ARBA" id="ARBA00023125"/>
    </source>
</evidence>
<dbReference type="InParanoid" id="A0A6P8IRS4"/>
<sequence length="332" mass="38799">MISPSEVYEICWKNTQCYPWRVNQLGGRYVNGKPLPQDIRMQILQFARLGVRPCDISRQMKITHGCISKLLAKYKKTGSMEPGFAGLDRSKFLLKESDIRPCKVSPIHRELPSTRDLDCPPPLKCVGPKNIDRSRLTNDACRSSTWRREKVIDKRSRHFREERSETNRVMSKPYKHSIDEILNNKESKEKTIAAVTPNNEVESDPQESSTLEQTSADTEREAPQTLRKQSQRSHFTRQQIQILQEEFMRNQYPGLPERQKLSRDLDVNETRIRVWFSNRRAKNRQTSRKVQEVRDTDDSYLCCQRFQHHYMPDMVVPGLFTDLSSSHSDMLA</sequence>
<gene>
    <name evidence="16" type="primary">LOC116303636</name>
</gene>
<dbReference type="GeneID" id="116303636"/>
<dbReference type="InterPro" id="IPR001356">
    <property type="entry name" value="HD"/>
</dbReference>
<dbReference type="PROSITE" id="PS51057">
    <property type="entry name" value="PAIRED_2"/>
    <property type="match status" value="1"/>
</dbReference>
<feature type="compositionally biased region" description="Polar residues" evidence="12">
    <location>
        <begin position="196"/>
        <end position="216"/>
    </location>
</feature>
<proteinExistence type="inferred from homology"/>
<dbReference type="OrthoDB" id="3225452at2759"/>
<feature type="compositionally biased region" description="Basic and acidic residues" evidence="12">
    <location>
        <begin position="176"/>
        <end position="191"/>
    </location>
</feature>
<organism evidence="15 16">
    <name type="scientific">Actinia tenebrosa</name>
    <name type="common">Australian red waratah sea anemone</name>
    <dbReference type="NCBI Taxonomy" id="6105"/>
    <lineage>
        <taxon>Eukaryota</taxon>
        <taxon>Metazoa</taxon>
        <taxon>Cnidaria</taxon>
        <taxon>Anthozoa</taxon>
        <taxon>Hexacorallia</taxon>
        <taxon>Actiniaria</taxon>
        <taxon>Actiniidae</taxon>
        <taxon>Actinia</taxon>
    </lineage>
</organism>
<name>A0A6P8IRS4_ACTTE</name>